<feature type="domain" description="YdhG-like" evidence="1">
    <location>
        <begin position="9"/>
        <end position="112"/>
    </location>
</feature>
<dbReference type="STRING" id="1337093.MBELCI_1698"/>
<name>U2YKV7_9RHOB</name>
<proteinExistence type="predicted"/>
<evidence type="ECO:0000259" key="1">
    <source>
        <dbReference type="Pfam" id="PF08818"/>
    </source>
</evidence>
<sequence>MNAVTPDRRREEGRALDALFREATGFVPQMWGASIVGYGSYDYLYESGRSGRFLATGFSPRKAHLVLYIMPGYDAANPILARLGKHRLGKSCLYINKLADVDRGVLAELIRHGLDRLEGFSPVHPI</sequence>
<keyword evidence="3" id="KW-1185">Reference proteome</keyword>
<dbReference type="EMBL" id="BATB01000018">
    <property type="protein sequence ID" value="GAD55646.1"/>
    <property type="molecule type" value="Genomic_DNA"/>
</dbReference>
<evidence type="ECO:0000313" key="2">
    <source>
        <dbReference type="EMBL" id="GAD55646.1"/>
    </source>
</evidence>
<accession>U2YKV7</accession>
<dbReference type="eggNOG" id="ENOG5032S5R">
    <property type="taxonomic scope" value="Bacteria"/>
</dbReference>
<dbReference type="Pfam" id="PF08818">
    <property type="entry name" value="DUF1801"/>
    <property type="match status" value="1"/>
</dbReference>
<evidence type="ECO:0000313" key="3">
    <source>
        <dbReference type="Proteomes" id="UP000016566"/>
    </source>
</evidence>
<reference evidence="2" key="1">
    <citation type="journal article" date="2013" name="Genome Announc.">
        <title>Draft Genome Sequence of Loktanella cinnabarina LL-001T, Isolated from Deep-Sea Floor Sediment.</title>
        <authorList>
            <person name="Nishi S."/>
            <person name="Tsubouchi T."/>
            <person name="Takaki Y."/>
            <person name="Koyanagi R."/>
            <person name="Satoh N."/>
            <person name="Maruyama T."/>
            <person name="Hatada Y."/>
        </authorList>
    </citation>
    <scope>NUCLEOTIDE SEQUENCE [LARGE SCALE GENOMIC DNA]</scope>
    <source>
        <strain evidence="2">LL-001</strain>
    </source>
</reference>
<organism evidence="2 3">
    <name type="scientific">Limimaricola cinnabarinus LL-001</name>
    <dbReference type="NCBI Taxonomy" id="1337093"/>
    <lineage>
        <taxon>Bacteria</taxon>
        <taxon>Pseudomonadati</taxon>
        <taxon>Pseudomonadota</taxon>
        <taxon>Alphaproteobacteria</taxon>
        <taxon>Rhodobacterales</taxon>
        <taxon>Paracoccaceae</taxon>
        <taxon>Limimaricola</taxon>
    </lineage>
</organism>
<gene>
    <name evidence="2" type="ORF">MBELCI_1698</name>
</gene>
<dbReference type="Proteomes" id="UP000016566">
    <property type="component" value="Unassembled WGS sequence"/>
</dbReference>
<dbReference type="AlphaFoldDB" id="U2YKV7"/>
<comment type="caution">
    <text evidence="2">The sequence shown here is derived from an EMBL/GenBank/DDBJ whole genome shotgun (WGS) entry which is preliminary data.</text>
</comment>
<protein>
    <recommendedName>
        <fullName evidence="1">YdhG-like domain-containing protein</fullName>
    </recommendedName>
</protein>
<dbReference type="InterPro" id="IPR014922">
    <property type="entry name" value="YdhG-like"/>
</dbReference>